<sequence>MGRIGRTDGMPGFPAWARTGQRTAFGVVLSWDVESRLVQRNNAAVWLKTTSLFPSAQRNRERLETITTTIIIKLLFCSKRRIAVVRVFCPTAVPFQANTFGLWQIANSQYEMLYGACLPQHQQYIRQCAIELKQLGALGDTPANTALIWDHLRRTSKEYFIQMCNAYRRFEQCIAPYKRQCWFTEPIKGEFAVATEALAFSCLDGFYGMLNNWDCLIRVLTRGEVADCENRMLKDSQVFLNQPQESLYFNPTDINSCRALQDFITCIKYPVQGQCGEDAWQHVREAAQRQTRVYLPYCTLTGSRFTISLLTLFICLLINYLK</sequence>
<name>A0A1Y3EAW8_9BILA</name>
<keyword evidence="1" id="KW-0812">Transmembrane</keyword>
<dbReference type="PANTHER" id="PTHR37431:SF7">
    <property type="entry name" value="DUF19 DOMAIN-CONTAINING PROTEIN"/>
    <property type="match status" value="1"/>
</dbReference>
<proteinExistence type="predicted"/>
<evidence type="ECO:0000313" key="2">
    <source>
        <dbReference type="EMBL" id="OUC40298.1"/>
    </source>
</evidence>
<dbReference type="EMBL" id="LVZM01023036">
    <property type="protein sequence ID" value="OUC40298.1"/>
    <property type="molecule type" value="Genomic_DNA"/>
</dbReference>
<evidence type="ECO:0008006" key="4">
    <source>
        <dbReference type="Google" id="ProtNLM"/>
    </source>
</evidence>
<dbReference type="PANTHER" id="PTHR37431">
    <property type="entry name" value="PROTEIN CBG06927"/>
    <property type="match status" value="1"/>
</dbReference>
<organism evidence="2 3">
    <name type="scientific">Trichinella nativa</name>
    <dbReference type="NCBI Taxonomy" id="6335"/>
    <lineage>
        <taxon>Eukaryota</taxon>
        <taxon>Metazoa</taxon>
        <taxon>Ecdysozoa</taxon>
        <taxon>Nematoda</taxon>
        <taxon>Enoplea</taxon>
        <taxon>Dorylaimia</taxon>
        <taxon>Trichinellida</taxon>
        <taxon>Trichinellidae</taxon>
        <taxon>Trichinella</taxon>
    </lineage>
</organism>
<dbReference type="AlphaFoldDB" id="A0A1Y3EAW8"/>
<gene>
    <name evidence="2" type="ORF">D917_00732</name>
</gene>
<evidence type="ECO:0000256" key="1">
    <source>
        <dbReference type="SAM" id="Phobius"/>
    </source>
</evidence>
<reference evidence="2 3" key="1">
    <citation type="submission" date="2015-04" db="EMBL/GenBank/DDBJ databases">
        <title>Draft genome of the roundworm Trichinella nativa.</title>
        <authorList>
            <person name="Mitreva M."/>
        </authorList>
    </citation>
    <scope>NUCLEOTIDE SEQUENCE [LARGE SCALE GENOMIC DNA]</scope>
    <source>
        <strain evidence="2 3">ISS45</strain>
    </source>
</reference>
<protein>
    <recommendedName>
        <fullName evidence="4">DUF19 domain-containing protein</fullName>
    </recommendedName>
</protein>
<keyword evidence="1" id="KW-1133">Transmembrane helix</keyword>
<evidence type="ECO:0000313" key="3">
    <source>
        <dbReference type="Proteomes" id="UP000243006"/>
    </source>
</evidence>
<comment type="caution">
    <text evidence="2">The sequence shown here is derived from an EMBL/GenBank/DDBJ whole genome shotgun (WGS) entry which is preliminary data.</text>
</comment>
<dbReference type="Proteomes" id="UP000243006">
    <property type="component" value="Unassembled WGS sequence"/>
</dbReference>
<feature type="transmembrane region" description="Helical" evidence="1">
    <location>
        <begin position="302"/>
        <end position="321"/>
    </location>
</feature>
<keyword evidence="1" id="KW-0472">Membrane</keyword>
<accession>A0A1Y3EAW8</accession>